<dbReference type="Pfam" id="PF20238">
    <property type="entry name" value="BIM1-like_dom"/>
    <property type="match status" value="1"/>
</dbReference>
<protein>
    <recommendedName>
        <fullName evidence="2">Copper acquisition factor BIM1-like domain-containing protein</fullName>
    </recommendedName>
</protein>
<dbReference type="PANTHER" id="PTHR37916">
    <property type="entry name" value="CHITIN-BINDING TYPE-4 DOMAIN-CONTAINING PROTEIN"/>
    <property type="match status" value="1"/>
</dbReference>
<dbReference type="InterPro" id="IPR046530">
    <property type="entry name" value="BIM1-like_dom"/>
</dbReference>
<gene>
    <name evidence="3" type="ORF">V1264_009768</name>
</gene>
<evidence type="ECO:0000256" key="1">
    <source>
        <dbReference type="SAM" id="SignalP"/>
    </source>
</evidence>
<evidence type="ECO:0000259" key="2">
    <source>
        <dbReference type="Pfam" id="PF20238"/>
    </source>
</evidence>
<comment type="caution">
    <text evidence="3">The sequence shown here is derived from an EMBL/GenBank/DDBJ whole genome shotgun (WGS) entry which is preliminary data.</text>
</comment>
<dbReference type="EMBL" id="JBAMIC010000022">
    <property type="protein sequence ID" value="KAK7092177.1"/>
    <property type="molecule type" value="Genomic_DNA"/>
</dbReference>
<organism evidence="3 4">
    <name type="scientific">Littorina saxatilis</name>
    <dbReference type="NCBI Taxonomy" id="31220"/>
    <lineage>
        <taxon>Eukaryota</taxon>
        <taxon>Metazoa</taxon>
        <taxon>Spiralia</taxon>
        <taxon>Lophotrochozoa</taxon>
        <taxon>Mollusca</taxon>
        <taxon>Gastropoda</taxon>
        <taxon>Caenogastropoda</taxon>
        <taxon>Littorinimorpha</taxon>
        <taxon>Littorinoidea</taxon>
        <taxon>Littorinidae</taxon>
        <taxon>Littorina</taxon>
    </lineage>
</organism>
<proteinExistence type="predicted"/>
<name>A0AAN9G2D2_9CAEN</name>
<evidence type="ECO:0000313" key="3">
    <source>
        <dbReference type="EMBL" id="KAK7092177.1"/>
    </source>
</evidence>
<dbReference type="AlphaFoldDB" id="A0AAN9G2D2"/>
<feature type="domain" description="Copper acquisition factor BIM1-like" evidence="2">
    <location>
        <begin position="17"/>
        <end position="158"/>
    </location>
</feature>
<keyword evidence="1" id="KW-0732">Signal</keyword>
<accession>A0AAN9G2D2</accession>
<sequence length="161" mass="17305">MISSIALLFVCVSVCTAHLCMLSPPQRSALNDINKAGSDSCILLDGPCGKVTPSVSKLFLQGGANLTVVFQKNLDHFNSVSPGYWSVSIGDEANNGTFKELYRTADTSIPSLSLLTAVITVPEPVGTKGEHMVLQTQYVTKNPKAPPVFYQCADIVIMKRN</sequence>
<reference evidence="3 4" key="1">
    <citation type="submission" date="2024-02" db="EMBL/GenBank/DDBJ databases">
        <title>Chromosome-scale genome assembly of the rough periwinkle Littorina saxatilis.</title>
        <authorList>
            <person name="De Jode A."/>
            <person name="Faria R."/>
            <person name="Formenti G."/>
            <person name="Sims Y."/>
            <person name="Smith T.P."/>
            <person name="Tracey A."/>
            <person name="Wood J.M.D."/>
            <person name="Zagrodzka Z.B."/>
            <person name="Johannesson K."/>
            <person name="Butlin R.K."/>
            <person name="Leder E.H."/>
        </authorList>
    </citation>
    <scope>NUCLEOTIDE SEQUENCE [LARGE SCALE GENOMIC DNA]</scope>
    <source>
        <strain evidence="3">Snail1</strain>
        <tissue evidence="3">Muscle</tissue>
    </source>
</reference>
<dbReference type="Proteomes" id="UP001374579">
    <property type="component" value="Unassembled WGS sequence"/>
</dbReference>
<keyword evidence="4" id="KW-1185">Reference proteome</keyword>
<feature type="signal peptide" evidence="1">
    <location>
        <begin position="1"/>
        <end position="17"/>
    </location>
</feature>
<dbReference type="PANTHER" id="PTHR37916:SF1">
    <property type="entry name" value="COPPER ACQUISITION FACTOR BIM1-LIKE DOMAIN-CONTAINING PROTEIN"/>
    <property type="match status" value="1"/>
</dbReference>
<evidence type="ECO:0000313" key="4">
    <source>
        <dbReference type="Proteomes" id="UP001374579"/>
    </source>
</evidence>
<feature type="chain" id="PRO_5042953235" description="Copper acquisition factor BIM1-like domain-containing protein" evidence="1">
    <location>
        <begin position="18"/>
        <end position="161"/>
    </location>
</feature>